<evidence type="ECO:0000259" key="4">
    <source>
        <dbReference type="PROSITE" id="PS50089"/>
    </source>
</evidence>
<dbReference type="Gene3D" id="3.30.40.10">
    <property type="entry name" value="Zinc/RING finger domain, C3HC4 (zinc finger)"/>
    <property type="match status" value="1"/>
</dbReference>
<feature type="chain" id="PRO_5007889617" description="RING-type domain-containing protein" evidence="2">
    <location>
        <begin position="21"/>
        <end position="264"/>
    </location>
</feature>
<dbReference type="InParanoid" id="A0A167KZV4"/>
<dbReference type="CDD" id="cd00060">
    <property type="entry name" value="FHA"/>
    <property type="match status" value="1"/>
</dbReference>
<dbReference type="InterPro" id="IPR000253">
    <property type="entry name" value="FHA_dom"/>
</dbReference>
<evidence type="ECO:0000256" key="1">
    <source>
        <dbReference type="PROSITE-ProRule" id="PRU00175"/>
    </source>
</evidence>
<dbReference type="Pfam" id="PF00498">
    <property type="entry name" value="FHA"/>
    <property type="match status" value="1"/>
</dbReference>
<protein>
    <recommendedName>
        <fullName evidence="7">RING-type domain-containing protein</fullName>
    </recommendedName>
</protein>
<evidence type="ECO:0000259" key="3">
    <source>
        <dbReference type="PROSITE" id="PS50006"/>
    </source>
</evidence>
<dbReference type="InterPro" id="IPR001841">
    <property type="entry name" value="Znf_RING"/>
</dbReference>
<dbReference type="EMBL" id="KV440992">
    <property type="protein sequence ID" value="OAD69259.1"/>
    <property type="molecule type" value="Genomic_DNA"/>
</dbReference>
<keyword evidence="1" id="KW-0863">Zinc-finger</keyword>
<dbReference type="GeneID" id="28997724"/>
<dbReference type="RefSeq" id="XP_018287299.1">
    <property type="nucleotide sequence ID" value="XM_018436818.1"/>
</dbReference>
<dbReference type="VEuPathDB" id="FungiDB:PHYBLDRAFT_172511"/>
<dbReference type="SUPFAM" id="SSF57850">
    <property type="entry name" value="RING/U-box"/>
    <property type="match status" value="1"/>
</dbReference>
<feature type="signal peptide" evidence="2">
    <location>
        <begin position="1"/>
        <end position="20"/>
    </location>
</feature>
<dbReference type="SUPFAM" id="SSF49879">
    <property type="entry name" value="SMAD/FHA domain"/>
    <property type="match status" value="1"/>
</dbReference>
<evidence type="ECO:0000313" key="6">
    <source>
        <dbReference type="Proteomes" id="UP000077315"/>
    </source>
</evidence>
<dbReference type="Proteomes" id="UP000077315">
    <property type="component" value="Unassembled WGS sequence"/>
</dbReference>
<dbReference type="Gene3D" id="2.60.200.20">
    <property type="match status" value="1"/>
</dbReference>
<sequence>MYVSKYLLLFLLFFLTLVLCSSMANIIDINKRGGAYLRILSQDTPEGTKGPAFVDREFENIDHIIIGSGTTKEVEGEYVTIPGVTVSEFHARIFFLNGSMYIHDVGSQYGTFLNGRRLSLSYHRSSTHLIINGDKLQFGRKMADAKQNTIIGTNAIVELKTYVKLNKFEFQTYCELRKISPPSEAQTLQSLMSDCAICLNAIAPLQSLFVAPCSHSFHFSCSKPLLDTYPEFECPVCRICTDVRVYTSSDVNTLANNFKMTNIN</sequence>
<keyword evidence="1" id="KW-0479">Metal-binding</keyword>
<dbReference type="OrthoDB" id="687730at2759"/>
<dbReference type="GO" id="GO:0008270">
    <property type="term" value="F:zinc ion binding"/>
    <property type="evidence" value="ECO:0007669"/>
    <property type="project" value="UniProtKB-KW"/>
</dbReference>
<dbReference type="SMART" id="SM00184">
    <property type="entry name" value="RING"/>
    <property type="match status" value="1"/>
</dbReference>
<feature type="domain" description="RING-type" evidence="4">
    <location>
        <begin position="195"/>
        <end position="238"/>
    </location>
</feature>
<dbReference type="Pfam" id="PF17123">
    <property type="entry name" value="zf-RING_11"/>
    <property type="match status" value="1"/>
</dbReference>
<dbReference type="InterPro" id="IPR013083">
    <property type="entry name" value="Znf_RING/FYVE/PHD"/>
</dbReference>
<feature type="domain" description="FHA" evidence="3">
    <location>
        <begin position="64"/>
        <end position="118"/>
    </location>
</feature>
<evidence type="ECO:0000256" key="2">
    <source>
        <dbReference type="SAM" id="SignalP"/>
    </source>
</evidence>
<name>A0A167KZV4_PHYB8</name>
<evidence type="ECO:0008006" key="7">
    <source>
        <dbReference type="Google" id="ProtNLM"/>
    </source>
</evidence>
<dbReference type="PROSITE" id="PS50089">
    <property type="entry name" value="ZF_RING_2"/>
    <property type="match status" value="1"/>
</dbReference>
<dbReference type="PROSITE" id="PS50006">
    <property type="entry name" value="FHA_DOMAIN"/>
    <property type="match status" value="1"/>
</dbReference>
<keyword evidence="6" id="KW-1185">Reference proteome</keyword>
<proteinExistence type="predicted"/>
<dbReference type="SMART" id="SM00240">
    <property type="entry name" value="FHA"/>
    <property type="match status" value="1"/>
</dbReference>
<accession>A0A167KZV4</accession>
<dbReference type="STRING" id="763407.A0A167KZV4"/>
<keyword evidence="1" id="KW-0862">Zinc</keyword>
<keyword evidence="2" id="KW-0732">Signal</keyword>
<organism evidence="5 6">
    <name type="scientific">Phycomyces blakesleeanus (strain ATCC 8743b / DSM 1359 / FGSC 10004 / NBRC 33097 / NRRL 1555)</name>
    <dbReference type="NCBI Taxonomy" id="763407"/>
    <lineage>
        <taxon>Eukaryota</taxon>
        <taxon>Fungi</taxon>
        <taxon>Fungi incertae sedis</taxon>
        <taxon>Mucoromycota</taxon>
        <taxon>Mucoromycotina</taxon>
        <taxon>Mucoromycetes</taxon>
        <taxon>Mucorales</taxon>
        <taxon>Phycomycetaceae</taxon>
        <taxon>Phycomyces</taxon>
    </lineage>
</organism>
<evidence type="ECO:0000313" key="5">
    <source>
        <dbReference type="EMBL" id="OAD69259.1"/>
    </source>
</evidence>
<dbReference type="InterPro" id="IPR008984">
    <property type="entry name" value="SMAD_FHA_dom_sf"/>
</dbReference>
<dbReference type="AlphaFoldDB" id="A0A167KZV4"/>
<reference evidence="6" key="1">
    <citation type="submission" date="2015-06" db="EMBL/GenBank/DDBJ databases">
        <title>Expansion of signal transduction pathways in fungi by whole-genome duplication.</title>
        <authorList>
            <consortium name="DOE Joint Genome Institute"/>
            <person name="Corrochano L.M."/>
            <person name="Kuo A."/>
            <person name="Marcet-Houben M."/>
            <person name="Polaino S."/>
            <person name="Salamov A."/>
            <person name="Villalobos J.M."/>
            <person name="Alvarez M.I."/>
            <person name="Avalos J."/>
            <person name="Benito E.P."/>
            <person name="Benoit I."/>
            <person name="Burger G."/>
            <person name="Camino L.P."/>
            <person name="Canovas D."/>
            <person name="Cerda-Olmedo E."/>
            <person name="Cheng J.-F."/>
            <person name="Dominguez A."/>
            <person name="Elias M."/>
            <person name="Eslava A.P."/>
            <person name="Glaser F."/>
            <person name="Grimwood J."/>
            <person name="Gutierrez G."/>
            <person name="Heitman J."/>
            <person name="Henrissat B."/>
            <person name="Iturriaga E.A."/>
            <person name="Lang B.F."/>
            <person name="Lavin J.L."/>
            <person name="Lee S."/>
            <person name="Li W."/>
            <person name="Lindquist E."/>
            <person name="Lopez-Garcia S."/>
            <person name="Luque E.M."/>
            <person name="Marcos A.T."/>
            <person name="Martin J."/>
            <person name="McCluskey K."/>
            <person name="Medina H.R."/>
            <person name="Miralles-Duran A."/>
            <person name="Miyazaki A."/>
            <person name="Munoz-Torres E."/>
            <person name="Oguiza J.A."/>
            <person name="Ohm R."/>
            <person name="Olmedo M."/>
            <person name="Orejas M."/>
            <person name="Ortiz-Castellanos L."/>
            <person name="Pisabarro A.G."/>
            <person name="Rodriguez-Romero J."/>
            <person name="Ruiz-Herrera J."/>
            <person name="Ruiz-Vazquez R."/>
            <person name="Sanz C."/>
            <person name="Schackwitz W."/>
            <person name="Schmutz J."/>
            <person name="Shahriari M."/>
            <person name="Shelest E."/>
            <person name="Silva-Franco F."/>
            <person name="Soanes D."/>
            <person name="Syed K."/>
            <person name="Tagua V.G."/>
            <person name="Talbot N.J."/>
            <person name="Thon M."/>
            <person name="De vries R.P."/>
            <person name="Wiebenga A."/>
            <person name="Yadav J.S."/>
            <person name="Braun E.L."/>
            <person name="Baker S."/>
            <person name="Garre V."/>
            <person name="Horwitz B."/>
            <person name="Torres-Martinez S."/>
            <person name="Idnurm A."/>
            <person name="Herrera-Estrella A."/>
            <person name="Gabaldon T."/>
            <person name="Grigoriev I.V."/>
        </authorList>
    </citation>
    <scope>NUCLEOTIDE SEQUENCE [LARGE SCALE GENOMIC DNA]</scope>
    <source>
        <strain evidence="6">NRRL 1555(-)</strain>
    </source>
</reference>
<gene>
    <name evidence="5" type="ORF">PHYBLDRAFT_172511</name>
</gene>